<dbReference type="InterPro" id="IPR046335">
    <property type="entry name" value="LacI/GalR-like_sensor"/>
</dbReference>
<dbReference type="InterPro" id="IPR000843">
    <property type="entry name" value="HTH_LacI"/>
</dbReference>
<dbReference type="PROSITE" id="PS00356">
    <property type="entry name" value="HTH_LACI_1"/>
    <property type="match status" value="1"/>
</dbReference>
<evidence type="ECO:0000256" key="1">
    <source>
        <dbReference type="ARBA" id="ARBA00023015"/>
    </source>
</evidence>
<evidence type="ECO:0000313" key="5">
    <source>
        <dbReference type="EMBL" id="HDX30930.1"/>
    </source>
</evidence>
<dbReference type="Pfam" id="PF00356">
    <property type="entry name" value="LacI"/>
    <property type="match status" value="1"/>
</dbReference>
<keyword evidence="2" id="KW-0238">DNA-binding</keyword>
<dbReference type="Gene3D" id="3.40.50.2300">
    <property type="match status" value="2"/>
</dbReference>
<feature type="domain" description="HTH lacI-type" evidence="4">
    <location>
        <begin position="4"/>
        <end position="58"/>
    </location>
</feature>
<dbReference type="PROSITE" id="PS50932">
    <property type="entry name" value="HTH_LACI_2"/>
    <property type="match status" value="1"/>
</dbReference>
<dbReference type="AlphaFoldDB" id="A0A7C1JXC6"/>
<dbReference type="Pfam" id="PF13377">
    <property type="entry name" value="Peripla_BP_3"/>
    <property type="match status" value="1"/>
</dbReference>
<dbReference type="PANTHER" id="PTHR30146:SF109">
    <property type="entry name" value="HTH-TYPE TRANSCRIPTIONAL REGULATOR GALS"/>
    <property type="match status" value="1"/>
</dbReference>
<dbReference type="PANTHER" id="PTHR30146">
    <property type="entry name" value="LACI-RELATED TRANSCRIPTIONAL REPRESSOR"/>
    <property type="match status" value="1"/>
</dbReference>
<proteinExistence type="predicted"/>
<evidence type="ECO:0000256" key="3">
    <source>
        <dbReference type="ARBA" id="ARBA00023163"/>
    </source>
</evidence>
<keyword evidence="3" id="KW-0804">Transcription</keyword>
<dbReference type="SUPFAM" id="SSF53822">
    <property type="entry name" value="Periplasmic binding protein-like I"/>
    <property type="match status" value="1"/>
</dbReference>
<evidence type="ECO:0000259" key="4">
    <source>
        <dbReference type="PROSITE" id="PS50932"/>
    </source>
</evidence>
<evidence type="ECO:0000256" key="2">
    <source>
        <dbReference type="ARBA" id="ARBA00023125"/>
    </source>
</evidence>
<organism evidence="5">
    <name type="scientific">Caldilinea aerophila</name>
    <dbReference type="NCBI Taxonomy" id="133453"/>
    <lineage>
        <taxon>Bacteria</taxon>
        <taxon>Bacillati</taxon>
        <taxon>Chloroflexota</taxon>
        <taxon>Caldilineae</taxon>
        <taxon>Caldilineales</taxon>
        <taxon>Caldilineaceae</taxon>
        <taxon>Caldilinea</taxon>
    </lineage>
</organism>
<dbReference type="CDD" id="cd01392">
    <property type="entry name" value="HTH_LacI"/>
    <property type="match status" value="1"/>
</dbReference>
<dbReference type="Gene3D" id="1.10.260.40">
    <property type="entry name" value="lambda repressor-like DNA-binding domains"/>
    <property type="match status" value="1"/>
</dbReference>
<dbReference type="GO" id="GO:0000976">
    <property type="term" value="F:transcription cis-regulatory region binding"/>
    <property type="evidence" value="ECO:0007669"/>
    <property type="project" value="TreeGrafter"/>
</dbReference>
<dbReference type="SUPFAM" id="SSF47413">
    <property type="entry name" value="lambda repressor-like DNA-binding domains"/>
    <property type="match status" value="1"/>
</dbReference>
<gene>
    <name evidence="5" type="ORF">ENQ20_05480</name>
</gene>
<dbReference type="GO" id="GO:0003700">
    <property type="term" value="F:DNA-binding transcription factor activity"/>
    <property type="evidence" value="ECO:0007669"/>
    <property type="project" value="TreeGrafter"/>
</dbReference>
<keyword evidence="1" id="KW-0805">Transcription regulation</keyword>
<dbReference type="InterPro" id="IPR010982">
    <property type="entry name" value="Lambda_DNA-bd_dom_sf"/>
</dbReference>
<protein>
    <submittedName>
        <fullName evidence="5">LacI family transcriptional regulator</fullName>
    </submittedName>
</protein>
<dbReference type="SMART" id="SM00354">
    <property type="entry name" value="HTH_LACI"/>
    <property type="match status" value="1"/>
</dbReference>
<dbReference type="CDD" id="cd06267">
    <property type="entry name" value="PBP1_LacI_sugar_binding-like"/>
    <property type="match status" value="1"/>
</dbReference>
<reference evidence="5" key="1">
    <citation type="journal article" date="2020" name="mSystems">
        <title>Genome- and Community-Level Interaction Insights into Carbon Utilization and Element Cycling Functions of Hydrothermarchaeota in Hydrothermal Sediment.</title>
        <authorList>
            <person name="Zhou Z."/>
            <person name="Liu Y."/>
            <person name="Xu W."/>
            <person name="Pan J."/>
            <person name="Luo Z.H."/>
            <person name="Li M."/>
        </authorList>
    </citation>
    <scope>NUCLEOTIDE SEQUENCE [LARGE SCALE GENOMIC DNA]</scope>
    <source>
        <strain evidence="5">SpSt-289</strain>
    </source>
</reference>
<dbReference type="InterPro" id="IPR028082">
    <property type="entry name" value="Peripla_BP_I"/>
</dbReference>
<dbReference type="EMBL" id="DSMG01000060">
    <property type="protein sequence ID" value="HDX30930.1"/>
    <property type="molecule type" value="Genomic_DNA"/>
</dbReference>
<name>A0A7C1JXC6_9CHLR</name>
<accession>A0A7C1JXC6</accession>
<comment type="caution">
    <text evidence="5">The sequence shown here is derived from an EMBL/GenBank/DDBJ whole genome shotgun (WGS) entry which is preliminary data.</text>
</comment>
<sequence length="344" mass="36325">MSQVSIVDIARLAQVSPSTVSRALQGHPRISAERRAAILALAEELGYRPSQVARSLVTGRSHTLGVVVSDVTDPFVAEVLKGAEMAAREAGYRLLFAMSNRSPSQEIEAAEALLDYEVDGLIVISSRAPDRYARLLRLRGGGEEDRIPVVLLNHAQVGESIYSVKMDNENGARMAVSYLSQLGHRRIAFIAGPSGGRSSSERLAGYRRGVQEHGLDASPELVIGGAGLLEDGWETLAVLLALKLPPTAVLCYNDLSAIGLLAAAAQRGIQVPEALSVVGYDNIPLSAYTTPPLTTVEQPKEAMGRTAVKVCLRALAGEPATTTVLSGQLVVRSSAGPARGTGTI</sequence>